<protein>
    <submittedName>
        <fullName evidence="1">Uncharacterized protein</fullName>
    </submittedName>
</protein>
<sequence length="60" mass="6854">MLELSRSLGNLGNNVIQIVRHGHPNKGLSDAERAELVTYLADLRQVWESVEAPTRWSRLR</sequence>
<gene>
    <name evidence="1" type="ORF">VV02_00840</name>
</gene>
<dbReference type="Proteomes" id="UP000066480">
    <property type="component" value="Chromosome"/>
</dbReference>
<reference evidence="1 2" key="1">
    <citation type="submission" date="2015-03" db="EMBL/GenBank/DDBJ databases">
        <title>Luteipulveratus halotolerans sp. nov., a novel actinobacterium (Dermacoccaceae) from Sarawak, Malaysia.</title>
        <authorList>
            <person name="Juboi H."/>
            <person name="Basik A."/>
            <person name="Shamsul S.S."/>
            <person name="Arnold P."/>
            <person name="Schmitt E.K."/>
            <person name="Sanglier J.-J."/>
            <person name="Yeo T."/>
        </authorList>
    </citation>
    <scope>NUCLEOTIDE SEQUENCE [LARGE SCALE GENOMIC DNA]</scope>
    <source>
        <strain evidence="1 2">MN07-A0370</strain>
    </source>
</reference>
<name>A0A0K1JDI1_9MICO</name>
<dbReference type="STRING" id="571913.VV02_00840"/>
<keyword evidence="2" id="KW-1185">Reference proteome</keyword>
<dbReference type="AlphaFoldDB" id="A0A0K1JDI1"/>
<accession>A0A0K1JDI1</accession>
<organism evidence="1 2">
    <name type="scientific">Luteipulveratus mongoliensis</name>
    <dbReference type="NCBI Taxonomy" id="571913"/>
    <lineage>
        <taxon>Bacteria</taxon>
        <taxon>Bacillati</taxon>
        <taxon>Actinomycetota</taxon>
        <taxon>Actinomycetes</taxon>
        <taxon>Micrococcales</taxon>
        <taxon>Dermacoccaceae</taxon>
        <taxon>Luteipulveratus</taxon>
    </lineage>
</organism>
<dbReference type="EMBL" id="CP011112">
    <property type="protein sequence ID" value="AKU14762.1"/>
    <property type="molecule type" value="Genomic_DNA"/>
</dbReference>
<dbReference type="KEGG" id="lmoi:VV02_00840"/>
<proteinExistence type="predicted"/>
<evidence type="ECO:0000313" key="2">
    <source>
        <dbReference type="Proteomes" id="UP000066480"/>
    </source>
</evidence>
<evidence type="ECO:0000313" key="1">
    <source>
        <dbReference type="EMBL" id="AKU14762.1"/>
    </source>
</evidence>